<evidence type="ECO:0000313" key="1">
    <source>
        <dbReference type="EMBL" id="GHC97990.1"/>
    </source>
</evidence>
<protein>
    <submittedName>
        <fullName evidence="1">Uncharacterized protein</fullName>
    </submittedName>
</protein>
<dbReference type="EMBL" id="BMVC01000007">
    <property type="protein sequence ID" value="GHC97990.1"/>
    <property type="molecule type" value="Genomic_DNA"/>
</dbReference>
<gene>
    <name evidence="1" type="ORF">GCM10010334_40020</name>
</gene>
<evidence type="ECO:0000313" key="2">
    <source>
        <dbReference type="Proteomes" id="UP000638353"/>
    </source>
</evidence>
<name>A0A918WZL9_9ACTN</name>
<comment type="caution">
    <text evidence="1">The sequence shown here is derived from an EMBL/GenBank/DDBJ whole genome shotgun (WGS) entry which is preliminary data.</text>
</comment>
<reference evidence="1" key="1">
    <citation type="journal article" date="2014" name="Int. J. Syst. Evol. Microbiol.">
        <title>Complete genome sequence of Corynebacterium casei LMG S-19264T (=DSM 44701T), isolated from a smear-ripened cheese.</title>
        <authorList>
            <consortium name="US DOE Joint Genome Institute (JGI-PGF)"/>
            <person name="Walter F."/>
            <person name="Albersmeier A."/>
            <person name="Kalinowski J."/>
            <person name="Ruckert C."/>
        </authorList>
    </citation>
    <scope>NUCLEOTIDE SEQUENCE</scope>
    <source>
        <strain evidence="1">JCM 4637</strain>
    </source>
</reference>
<accession>A0A918WZL9</accession>
<sequence length="39" mass="4642">MRLTQVAHQPSPAWRPTLRTRLSYLLARIRSVVLRRRNA</sequence>
<organism evidence="1 2">
    <name type="scientific">Streptomyces finlayi</name>
    <dbReference type="NCBI Taxonomy" id="67296"/>
    <lineage>
        <taxon>Bacteria</taxon>
        <taxon>Bacillati</taxon>
        <taxon>Actinomycetota</taxon>
        <taxon>Actinomycetes</taxon>
        <taxon>Kitasatosporales</taxon>
        <taxon>Streptomycetaceae</taxon>
        <taxon>Streptomyces</taxon>
    </lineage>
</organism>
<reference evidence="1" key="2">
    <citation type="submission" date="2020-09" db="EMBL/GenBank/DDBJ databases">
        <authorList>
            <person name="Sun Q."/>
            <person name="Ohkuma M."/>
        </authorList>
    </citation>
    <scope>NUCLEOTIDE SEQUENCE</scope>
    <source>
        <strain evidence="1">JCM 4637</strain>
    </source>
</reference>
<dbReference type="Proteomes" id="UP000638353">
    <property type="component" value="Unassembled WGS sequence"/>
</dbReference>
<dbReference type="AlphaFoldDB" id="A0A918WZL9"/>
<proteinExistence type="predicted"/>